<feature type="domain" description="AB hydrolase-1" evidence="1">
    <location>
        <begin position="16"/>
        <end position="165"/>
    </location>
</feature>
<dbReference type="SUPFAM" id="SSF53474">
    <property type="entry name" value="alpha/beta-Hydrolases"/>
    <property type="match status" value="1"/>
</dbReference>
<dbReference type="PANTHER" id="PTHR43798">
    <property type="entry name" value="MONOACYLGLYCEROL LIPASE"/>
    <property type="match status" value="1"/>
</dbReference>
<dbReference type="RefSeq" id="WP_215505173.1">
    <property type="nucleotide sequence ID" value="NZ_CP076362.1"/>
</dbReference>
<dbReference type="InterPro" id="IPR029058">
    <property type="entry name" value="AB_hydrolase_fold"/>
</dbReference>
<keyword evidence="2" id="KW-0614">Plasmid</keyword>
<dbReference type="PANTHER" id="PTHR43798:SF33">
    <property type="entry name" value="HYDROLASE, PUTATIVE (AFU_ORTHOLOGUE AFUA_2G14860)-RELATED"/>
    <property type="match status" value="1"/>
</dbReference>
<gene>
    <name evidence="2" type="ORF">KM031_17780</name>
</gene>
<evidence type="ECO:0000259" key="1">
    <source>
        <dbReference type="Pfam" id="PF00561"/>
    </source>
</evidence>
<dbReference type="Proteomes" id="UP000679352">
    <property type="component" value="Plasmid p1"/>
</dbReference>
<reference evidence="2" key="1">
    <citation type="submission" date="2021-06" db="EMBL/GenBank/DDBJ databases">
        <authorList>
            <person name="Lee C.-S."/>
            <person name="Jin L."/>
        </authorList>
    </citation>
    <scope>NUCLEOTIDE SEQUENCE</scope>
    <source>
        <strain evidence="2">Con5</strain>
        <plasmid evidence="2">p1</plasmid>
    </source>
</reference>
<dbReference type="GO" id="GO:0016020">
    <property type="term" value="C:membrane"/>
    <property type="evidence" value="ECO:0007669"/>
    <property type="project" value="TreeGrafter"/>
</dbReference>
<dbReference type="GO" id="GO:0016787">
    <property type="term" value="F:hydrolase activity"/>
    <property type="evidence" value="ECO:0007669"/>
    <property type="project" value="UniProtKB-KW"/>
</dbReference>
<dbReference type="Pfam" id="PF00561">
    <property type="entry name" value="Abhydrolase_1"/>
    <property type="match status" value="1"/>
</dbReference>
<accession>A0A975S2D8</accession>
<sequence>MGQQLHFDADPPSRKPTLLLVHGLLSSRNHWLPNLPALRRVFRTVRVDLPGHGLSPARPSPDQLHPDHLVQALDSIRQRLGLTNWALCGQSFGAGLTLRYALQWPERVPFHIFTNATVAVSDMTPAQVLSHWTTRLPRLKSGQPDALLQEPVHPSHARFWPAELRDRLAQDAAGMDPLAYAALIEHGLAHLPLGRTLAHLRPPGLLVNGQHERRFQPLRTTLPAMIPCLHIVDLPGGHSINIDNAAGFDAAVLKFASEHLGFPDESQ</sequence>
<evidence type="ECO:0000313" key="3">
    <source>
        <dbReference type="Proteomes" id="UP000679352"/>
    </source>
</evidence>
<dbReference type="AlphaFoldDB" id="A0A975S2D8"/>
<dbReference type="PRINTS" id="PR00111">
    <property type="entry name" value="ABHYDROLASE"/>
</dbReference>
<keyword evidence="2" id="KW-0378">Hydrolase</keyword>
<protein>
    <submittedName>
        <fullName evidence="2">Alpha/beta fold hydrolase</fullName>
    </submittedName>
</protein>
<proteinExistence type="predicted"/>
<keyword evidence="3" id="KW-1185">Reference proteome</keyword>
<dbReference type="Gene3D" id="3.40.50.1820">
    <property type="entry name" value="alpha/beta hydrolase"/>
    <property type="match status" value="1"/>
</dbReference>
<dbReference type="InterPro" id="IPR000073">
    <property type="entry name" value="AB_hydrolase_1"/>
</dbReference>
<organism evidence="2 3">
    <name type="scientific">Gemmobacter fulvus</name>
    <dbReference type="NCBI Taxonomy" id="2840474"/>
    <lineage>
        <taxon>Bacteria</taxon>
        <taxon>Pseudomonadati</taxon>
        <taxon>Pseudomonadota</taxon>
        <taxon>Alphaproteobacteria</taxon>
        <taxon>Rhodobacterales</taxon>
        <taxon>Paracoccaceae</taxon>
        <taxon>Gemmobacter</taxon>
    </lineage>
</organism>
<dbReference type="KEGG" id="gfu:KM031_17780"/>
<name>A0A975S2D8_9RHOB</name>
<evidence type="ECO:0000313" key="2">
    <source>
        <dbReference type="EMBL" id="QWK92149.1"/>
    </source>
</evidence>
<dbReference type="EMBL" id="CP076362">
    <property type="protein sequence ID" value="QWK92149.1"/>
    <property type="molecule type" value="Genomic_DNA"/>
</dbReference>
<dbReference type="InterPro" id="IPR050266">
    <property type="entry name" value="AB_hydrolase_sf"/>
</dbReference>
<geneLocation type="plasmid" evidence="2 3">
    <name>p1</name>
</geneLocation>